<dbReference type="InterPro" id="IPR002716">
    <property type="entry name" value="PIN_dom"/>
</dbReference>
<comment type="caution">
    <text evidence="7">The sequence shown here is derived from an EMBL/GenBank/DDBJ whole genome shotgun (WGS) entry which is preliminary data.</text>
</comment>
<evidence type="ECO:0000259" key="6">
    <source>
        <dbReference type="Pfam" id="PF01850"/>
    </source>
</evidence>
<evidence type="ECO:0000256" key="2">
    <source>
        <dbReference type="ARBA" id="ARBA00022722"/>
    </source>
</evidence>
<dbReference type="GO" id="GO:0000287">
    <property type="term" value="F:magnesium ion binding"/>
    <property type="evidence" value="ECO:0007669"/>
    <property type="project" value="UniProtKB-UniRule"/>
</dbReference>
<proteinExistence type="inferred from homology"/>
<keyword evidence="5" id="KW-0800">Toxin</keyword>
<keyword evidence="2 5" id="KW-0540">Nuclease</keyword>
<dbReference type="EMBL" id="LWLN01000001">
    <property type="protein sequence ID" value="OLZ39481.1"/>
    <property type="molecule type" value="Genomic_DNA"/>
</dbReference>
<dbReference type="RefSeq" id="WP_076142833.1">
    <property type="nucleotide sequence ID" value="NZ_LWLN01000001.1"/>
</dbReference>
<keyword evidence="1 5" id="KW-1277">Toxin-antitoxin system</keyword>
<evidence type="ECO:0000256" key="4">
    <source>
        <dbReference type="ARBA" id="ARBA00022801"/>
    </source>
</evidence>
<dbReference type="GO" id="GO:0016787">
    <property type="term" value="F:hydrolase activity"/>
    <property type="evidence" value="ECO:0007669"/>
    <property type="project" value="UniProtKB-KW"/>
</dbReference>
<evidence type="ECO:0000256" key="5">
    <source>
        <dbReference type="HAMAP-Rule" id="MF_00265"/>
    </source>
</evidence>
<dbReference type="GO" id="GO:0090729">
    <property type="term" value="F:toxin activity"/>
    <property type="evidence" value="ECO:0007669"/>
    <property type="project" value="UniProtKB-KW"/>
</dbReference>
<comment type="cofactor">
    <cofactor evidence="5">
        <name>Mg(2+)</name>
        <dbReference type="ChEBI" id="CHEBI:18420"/>
    </cofactor>
</comment>
<dbReference type="HAMAP" id="MF_00265">
    <property type="entry name" value="VapC_Nob1"/>
    <property type="match status" value="1"/>
</dbReference>
<feature type="binding site" evidence="5">
    <location>
        <position position="5"/>
    </location>
    <ligand>
        <name>Mg(2+)</name>
        <dbReference type="ChEBI" id="CHEBI:18420"/>
    </ligand>
</feature>
<dbReference type="Proteomes" id="UP000189370">
    <property type="component" value="Unassembled WGS sequence"/>
</dbReference>
<dbReference type="SUPFAM" id="SSF88723">
    <property type="entry name" value="PIN domain-like"/>
    <property type="match status" value="1"/>
</dbReference>
<dbReference type="Pfam" id="PF01850">
    <property type="entry name" value="PIN"/>
    <property type="match status" value="1"/>
</dbReference>
<keyword evidence="4 5" id="KW-0378">Hydrolase</keyword>
<evidence type="ECO:0000313" key="7">
    <source>
        <dbReference type="EMBL" id="OLZ39481.1"/>
    </source>
</evidence>
<keyword evidence="8" id="KW-1185">Reference proteome</keyword>
<reference evidence="8" key="1">
    <citation type="submission" date="2016-04" db="EMBL/GenBank/DDBJ databases">
        <authorList>
            <person name="Chen S.-C."/>
            <person name="Lai M.-C."/>
        </authorList>
    </citation>
    <scope>NUCLEOTIDE SEQUENCE [LARGE SCALE GENOMIC DNA]</scope>
    <source>
        <strain evidence="8">AB14</strain>
    </source>
</reference>
<dbReference type="GO" id="GO:0004540">
    <property type="term" value="F:RNA nuclease activity"/>
    <property type="evidence" value="ECO:0007669"/>
    <property type="project" value="InterPro"/>
</dbReference>
<dbReference type="InterPro" id="IPR029060">
    <property type="entry name" value="PIN-like_dom_sf"/>
</dbReference>
<dbReference type="EC" id="3.1.-.-" evidence="5"/>
<comment type="function">
    <text evidence="5">Toxic component of a toxin-antitoxin (TA) system. An RNase.</text>
</comment>
<dbReference type="InterPro" id="IPR022907">
    <property type="entry name" value="VapC_family"/>
</dbReference>
<dbReference type="OrthoDB" id="201120at2157"/>
<dbReference type="CDD" id="cd09854">
    <property type="entry name" value="PIN_VapC-like"/>
    <property type="match status" value="1"/>
</dbReference>
<sequence>MHCFDANVWIYYLDRTLEEHDAVAETIDPLLESEPLFTTTVLQMEVVHYLHTQLDEPRDRIDRFLRLEDVLVADLTPDDVEAATDVLNSYPHAGIGGRDATVLAAMQRYDVSRLWTHDSGLQRVGADLEWLDVTDPVTIDQ</sequence>
<gene>
    <name evidence="5" type="primary">vapC</name>
    <name evidence="7" type="ORF">A6E15_00115</name>
</gene>
<dbReference type="AlphaFoldDB" id="A0A1S8ASH5"/>
<evidence type="ECO:0000313" key="8">
    <source>
        <dbReference type="Proteomes" id="UP000189370"/>
    </source>
</evidence>
<feature type="binding site" evidence="5">
    <location>
        <position position="99"/>
    </location>
    <ligand>
        <name>Mg(2+)</name>
        <dbReference type="ChEBI" id="CHEBI:18420"/>
    </ligand>
</feature>
<evidence type="ECO:0000256" key="3">
    <source>
        <dbReference type="ARBA" id="ARBA00022723"/>
    </source>
</evidence>
<keyword evidence="3 5" id="KW-0479">Metal-binding</keyword>
<feature type="domain" description="PIN" evidence="6">
    <location>
        <begin position="3"/>
        <end position="125"/>
    </location>
</feature>
<dbReference type="STRING" id="301967.A6E15_00115"/>
<accession>A0A1S8ASH5</accession>
<evidence type="ECO:0000256" key="1">
    <source>
        <dbReference type="ARBA" id="ARBA00022649"/>
    </source>
</evidence>
<organism evidence="7 8">
    <name type="scientific">Natrinema saccharevitans</name>
    <dbReference type="NCBI Taxonomy" id="301967"/>
    <lineage>
        <taxon>Archaea</taxon>
        <taxon>Methanobacteriati</taxon>
        <taxon>Methanobacteriota</taxon>
        <taxon>Stenosarchaea group</taxon>
        <taxon>Halobacteria</taxon>
        <taxon>Halobacteriales</taxon>
        <taxon>Natrialbaceae</taxon>
        <taxon>Natrinema</taxon>
    </lineage>
</organism>
<name>A0A1S8ASH5_9EURY</name>
<protein>
    <recommendedName>
        <fullName evidence="5">Ribonuclease VapC</fullName>
        <shortName evidence="5">RNase VapC</shortName>
        <ecNumber evidence="5">3.1.-.-</ecNumber>
    </recommendedName>
    <alternativeName>
        <fullName evidence="5">Putative toxin VapC</fullName>
    </alternativeName>
</protein>
<dbReference type="Gene3D" id="3.40.50.1010">
    <property type="entry name" value="5'-nuclease"/>
    <property type="match status" value="1"/>
</dbReference>
<comment type="similarity">
    <text evidence="5">Belongs to the PINc/VapC protein family.</text>
</comment>
<keyword evidence="5" id="KW-0460">Magnesium</keyword>